<dbReference type="PANTHER" id="PTHR43308">
    <property type="entry name" value="OUTER MEMBRANE PROTEIN ALPHA-RELATED"/>
    <property type="match status" value="1"/>
</dbReference>
<feature type="chain" id="PRO_5003164233" description="CHAP domain protein" evidence="3">
    <location>
        <begin position="26"/>
        <end position="449"/>
    </location>
</feature>
<dbReference type="SUPFAM" id="SSF49265">
    <property type="entry name" value="Fibronectin type III"/>
    <property type="match status" value="1"/>
</dbReference>
<dbReference type="Gene3D" id="3.90.1720.10">
    <property type="entry name" value="endopeptidase domain like (from Nostoc punctiforme)"/>
    <property type="match status" value="1"/>
</dbReference>
<sequence>MRARLVLVAATLAVASLLAAPPASAAHPVLCTGFADCAERGFRTHGYAEAMNTSWWRQTSGHNCTNYVAHRLISTNGMSTTKPWSTFGNAETWGVANAHLTDDRPALGAVAWWDGTSGGPAGSSGHLGYVEKIVSDDEIWVSESNFGGTFHWRKVTRGGTSWPTGFIHFADLPENADQPTAPQGRSVDTGLELTWQPPATGPVTGYAVEWSPSAGGPTRRTEVDEPAALLADLGLGVRHDVAVTVLGVDGAPLPSGFEVSVTGVDFTDVSVFHVFAPEIMWLRSTGITTGYADGGFRPTQPVLREQMAAFLFRRAAVADFVPPETSPFTDVSTTDPFYREITWLAGQGITTGYDEPDGTVTFRPSEPVLREQMAAFLHRVHLGTDPAAPSAAPFADVPVDHVFAGEIAWLEGAGITTGYLEPDDTRTFRGSQPVLREQMAAFLFRFRTF</sequence>
<name>E2SBY1_9ACTN</name>
<evidence type="ECO:0000259" key="6">
    <source>
        <dbReference type="PROSITE" id="PS51272"/>
    </source>
</evidence>
<feature type="domain" description="Fibronectin type-III" evidence="4">
    <location>
        <begin position="178"/>
        <end position="267"/>
    </location>
</feature>
<dbReference type="eggNOG" id="COG3942">
    <property type="taxonomic scope" value="Bacteria"/>
</dbReference>
<feature type="domain" description="SLH" evidence="6">
    <location>
        <begin position="394"/>
        <end position="449"/>
    </location>
</feature>
<dbReference type="STRING" id="585531.HMPREF0063_11540"/>
<dbReference type="RefSeq" id="WP_007078882.1">
    <property type="nucleotide sequence ID" value="NZ_CM001024.1"/>
</dbReference>
<dbReference type="Proteomes" id="UP000003111">
    <property type="component" value="Unassembled WGS sequence"/>
</dbReference>
<dbReference type="Pfam" id="PF05257">
    <property type="entry name" value="CHAP"/>
    <property type="match status" value="1"/>
</dbReference>
<evidence type="ECO:0000259" key="5">
    <source>
        <dbReference type="PROSITE" id="PS50911"/>
    </source>
</evidence>
<dbReference type="InterPro" id="IPR038765">
    <property type="entry name" value="Papain-like_cys_pep_sf"/>
</dbReference>
<dbReference type="InterPro" id="IPR051465">
    <property type="entry name" value="Cell_Envelope_Struct_Comp"/>
</dbReference>
<dbReference type="InterPro" id="IPR001119">
    <property type="entry name" value="SLH_dom"/>
</dbReference>
<evidence type="ECO:0000256" key="2">
    <source>
        <dbReference type="ARBA" id="ARBA00023326"/>
    </source>
</evidence>
<evidence type="ECO:0000313" key="8">
    <source>
        <dbReference type="Proteomes" id="UP000003111"/>
    </source>
</evidence>
<dbReference type="GO" id="GO:0000272">
    <property type="term" value="P:polysaccharide catabolic process"/>
    <property type="evidence" value="ECO:0007669"/>
    <property type="project" value="UniProtKB-KW"/>
</dbReference>
<evidence type="ECO:0000256" key="1">
    <source>
        <dbReference type="ARBA" id="ARBA00023295"/>
    </source>
</evidence>
<keyword evidence="2" id="KW-0119">Carbohydrate metabolism</keyword>
<evidence type="ECO:0008006" key="9">
    <source>
        <dbReference type="Google" id="ProtNLM"/>
    </source>
</evidence>
<feature type="domain" description="Peptidase C51" evidence="5">
    <location>
        <begin position="39"/>
        <end position="168"/>
    </location>
</feature>
<keyword evidence="1" id="KW-0326">Glycosidase</keyword>
<organism evidence="7 8">
    <name type="scientific">Aeromicrobium marinum DSM 15272</name>
    <dbReference type="NCBI Taxonomy" id="585531"/>
    <lineage>
        <taxon>Bacteria</taxon>
        <taxon>Bacillati</taxon>
        <taxon>Actinomycetota</taxon>
        <taxon>Actinomycetes</taxon>
        <taxon>Propionibacteriales</taxon>
        <taxon>Nocardioidaceae</taxon>
        <taxon>Aeromicrobium</taxon>
    </lineage>
</organism>
<keyword evidence="1" id="KW-0378">Hydrolase</keyword>
<keyword evidence="8" id="KW-1185">Reference proteome</keyword>
<keyword evidence="3" id="KW-0732">Signal</keyword>
<keyword evidence="2" id="KW-0624">Polysaccharide degradation</keyword>
<dbReference type="AlphaFoldDB" id="E2SBY1"/>
<dbReference type="InterPro" id="IPR013783">
    <property type="entry name" value="Ig-like_fold"/>
</dbReference>
<dbReference type="InterPro" id="IPR036116">
    <property type="entry name" value="FN3_sf"/>
</dbReference>
<dbReference type="PANTHER" id="PTHR43308:SF5">
    <property type="entry name" value="S-LAYER PROTEIN _ PEPTIDOGLYCAN ENDO-BETA-N-ACETYLGLUCOSAMINIDASE"/>
    <property type="match status" value="1"/>
</dbReference>
<feature type="domain" description="SLH" evidence="6">
    <location>
        <begin position="262"/>
        <end position="323"/>
    </location>
</feature>
<dbReference type="GO" id="GO:0016798">
    <property type="term" value="F:hydrolase activity, acting on glycosyl bonds"/>
    <property type="evidence" value="ECO:0007669"/>
    <property type="project" value="UniProtKB-KW"/>
</dbReference>
<dbReference type="InterPro" id="IPR007921">
    <property type="entry name" value="CHAP_dom"/>
</dbReference>
<dbReference type="Pfam" id="PF00395">
    <property type="entry name" value="SLH"/>
    <property type="match status" value="3"/>
</dbReference>
<dbReference type="Gene3D" id="2.60.40.10">
    <property type="entry name" value="Immunoglobulins"/>
    <property type="match status" value="1"/>
</dbReference>
<evidence type="ECO:0000256" key="3">
    <source>
        <dbReference type="SAM" id="SignalP"/>
    </source>
</evidence>
<dbReference type="OrthoDB" id="4855196at2"/>
<feature type="domain" description="SLH" evidence="6">
    <location>
        <begin position="324"/>
        <end position="391"/>
    </location>
</feature>
<dbReference type="eggNOG" id="COG1404">
    <property type="taxonomic scope" value="Bacteria"/>
</dbReference>
<proteinExistence type="predicted"/>
<accession>E2SBY1</accession>
<dbReference type="SUPFAM" id="SSF54001">
    <property type="entry name" value="Cysteine proteinases"/>
    <property type="match status" value="1"/>
</dbReference>
<feature type="signal peptide" evidence="3">
    <location>
        <begin position="1"/>
        <end position="25"/>
    </location>
</feature>
<comment type="caution">
    <text evidence="7">The sequence shown here is derived from an EMBL/GenBank/DDBJ whole genome shotgun (WGS) entry which is preliminary data.</text>
</comment>
<dbReference type="HOGENOM" id="CLU_609214_0_0_11"/>
<protein>
    <recommendedName>
        <fullName evidence="9">CHAP domain protein</fullName>
    </recommendedName>
</protein>
<dbReference type="PROSITE" id="PS50911">
    <property type="entry name" value="CHAP"/>
    <property type="match status" value="1"/>
</dbReference>
<dbReference type="InterPro" id="IPR003961">
    <property type="entry name" value="FN3_dom"/>
</dbReference>
<gene>
    <name evidence="7" type="ORF">HMPREF0063_11540</name>
</gene>
<dbReference type="PROSITE" id="PS51272">
    <property type="entry name" value="SLH"/>
    <property type="match status" value="3"/>
</dbReference>
<dbReference type="PROSITE" id="PS50853">
    <property type="entry name" value="FN3"/>
    <property type="match status" value="1"/>
</dbReference>
<dbReference type="EMBL" id="ACLF03000005">
    <property type="protein sequence ID" value="EFQ83267.1"/>
    <property type="molecule type" value="Genomic_DNA"/>
</dbReference>
<reference evidence="7" key="1">
    <citation type="submission" date="2010-08" db="EMBL/GenBank/DDBJ databases">
        <authorList>
            <person name="Muzny D."/>
            <person name="Qin X."/>
            <person name="Buhay C."/>
            <person name="Dugan-Rocha S."/>
            <person name="Ding Y."/>
            <person name="Chen G."/>
            <person name="Hawes A."/>
            <person name="Holder M."/>
            <person name="Jhangiani S."/>
            <person name="Johnson A."/>
            <person name="Khan Z."/>
            <person name="Li Z."/>
            <person name="Liu W."/>
            <person name="Liu X."/>
            <person name="Perez L."/>
            <person name="Shen H."/>
            <person name="Wang Q."/>
            <person name="Watt J."/>
            <person name="Xi L."/>
            <person name="Xin Y."/>
            <person name="Zhou J."/>
            <person name="Deng J."/>
            <person name="Jiang H."/>
            <person name="Liu Y."/>
            <person name="Qu J."/>
            <person name="Song X.-Z."/>
            <person name="Zhang L."/>
            <person name="Villasana D."/>
            <person name="Johnson A."/>
            <person name="Liu J."/>
            <person name="Liyanage D."/>
            <person name="Lorensuhewa L."/>
            <person name="Robinson T."/>
            <person name="Song A."/>
            <person name="Song B.-B."/>
            <person name="Dinh H."/>
            <person name="Thornton R."/>
            <person name="Coyle M."/>
            <person name="Francisco L."/>
            <person name="Jackson L."/>
            <person name="Javaid M."/>
            <person name="Korchina V."/>
            <person name="Kovar C."/>
            <person name="Mata R."/>
            <person name="Mathew T."/>
            <person name="Ngo R."/>
            <person name="Nguyen L."/>
            <person name="Nguyen N."/>
            <person name="Okwuonu G."/>
            <person name="Ongeri F."/>
            <person name="Pham C."/>
            <person name="Simmons D."/>
            <person name="Wilczek-Boney K."/>
            <person name="Hale W."/>
            <person name="Jakkamsetti A."/>
            <person name="Pham P."/>
            <person name="Ruth R."/>
            <person name="San Lucas F."/>
            <person name="Warren J."/>
            <person name="Zhang J."/>
            <person name="Zhao Z."/>
            <person name="Zhou C."/>
            <person name="Zhu D."/>
            <person name="Lee S."/>
            <person name="Bess C."/>
            <person name="Blankenburg K."/>
            <person name="Forbes L."/>
            <person name="Fu Q."/>
            <person name="Gubbala S."/>
            <person name="Hirani K."/>
            <person name="Jayaseelan J.C."/>
            <person name="Lara F."/>
            <person name="Munidasa M."/>
            <person name="Palculict T."/>
            <person name="Patil S."/>
            <person name="Pu L.-L."/>
            <person name="Saada N."/>
            <person name="Tang L."/>
            <person name="Weissenberger G."/>
            <person name="Zhu Y."/>
            <person name="Hemphill L."/>
            <person name="Shang Y."/>
            <person name="Youmans B."/>
            <person name="Ayvaz T."/>
            <person name="Ross M."/>
            <person name="Santibanez J."/>
            <person name="Aqrawi P."/>
            <person name="Gross S."/>
            <person name="Joshi V."/>
            <person name="Fowler G."/>
            <person name="Nazareth L."/>
            <person name="Reid J."/>
            <person name="Worley K."/>
            <person name="Petrosino J."/>
            <person name="Highlander S."/>
            <person name="Gibbs R."/>
        </authorList>
    </citation>
    <scope>NUCLEOTIDE SEQUENCE [LARGE SCALE GENOMIC DNA]</scope>
    <source>
        <strain evidence="7">DSM 15272</strain>
    </source>
</reference>
<evidence type="ECO:0000313" key="7">
    <source>
        <dbReference type="EMBL" id="EFQ83267.1"/>
    </source>
</evidence>
<evidence type="ECO:0000259" key="4">
    <source>
        <dbReference type="PROSITE" id="PS50853"/>
    </source>
</evidence>